<reference evidence="2 3" key="1">
    <citation type="submission" date="2021-03" db="EMBL/GenBank/DDBJ databases">
        <authorList>
            <person name="Kim M.K."/>
        </authorList>
    </citation>
    <scope>NUCLEOTIDE SEQUENCE [LARGE SCALE GENOMIC DNA]</scope>
    <source>
        <strain evidence="2 3">BT442</strain>
    </source>
</reference>
<protein>
    <submittedName>
        <fullName evidence="2">Uncharacterized protein</fullName>
    </submittedName>
</protein>
<organism evidence="2 3">
    <name type="scientific">Hymenobacter negativus</name>
    <dbReference type="NCBI Taxonomy" id="2795026"/>
    <lineage>
        <taxon>Bacteria</taxon>
        <taxon>Pseudomonadati</taxon>
        <taxon>Bacteroidota</taxon>
        <taxon>Cytophagia</taxon>
        <taxon>Cytophagales</taxon>
        <taxon>Hymenobacteraceae</taxon>
        <taxon>Hymenobacter</taxon>
    </lineage>
</organism>
<feature type="signal peptide" evidence="1">
    <location>
        <begin position="1"/>
        <end position="17"/>
    </location>
</feature>
<dbReference type="Proteomes" id="UP000664369">
    <property type="component" value="Unassembled WGS sequence"/>
</dbReference>
<dbReference type="EMBL" id="JAGETZ010000001">
    <property type="protein sequence ID" value="MBO2007947.1"/>
    <property type="molecule type" value="Genomic_DNA"/>
</dbReference>
<evidence type="ECO:0000313" key="3">
    <source>
        <dbReference type="Proteomes" id="UP000664369"/>
    </source>
</evidence>
<dbReference type="PROSITE" id="PS51257">
    <property type="entry name" value="PROKAR_LIPOPROTEIN"/>
    <property type="match status" value="1"/>
</dbReference>
<comment type="caution">
    <text evidence="2">The sequence shown here is derived from an EMBL/GenBank/DDBJ whole genome shotgun (WGS) entry which is preliminary data.</text>
</comment>
<accession>A0ABS3Q9M5</accession>
<name>A0ABS3Q9M5_9BACT</name>
<sequence>MKASLLAVICVALLTQACTITNSPGFHSGYKKLPAAEREKIRFIPANQAIPVANGRLIYAVNARSLLNAMPPGDSTLVYVWAPHCHGSNCASLQSVQDICRHKGYQLYVVAEYFADMAQIKLQPTLDKPLLAINYPVYKSDYCPKYTSLFETELRQGQPLPDSVKYARFYLFKGSHFVKAINTLRGTQPQFEPTLTLRKRS</sequence>
<dbReference type="RefSeq" id="WP_208173469.1">
    <property type="nucleotide sequence ID" value="NZ_JAGETZ010000001.1"/>
</dbReference>
<evidence type="ECO:0000256" key="1">
    <source>
        <dbReference type="SAM" id="SignalP"/>
    </source>
</evidence>
<gene>
    <name evidence="2" type="ORF">J4E00_02730</name>
</gene>
<feature type="chain" id="PRO_5047290286" evidence="1">
    <location>
        <begin position="18"/>
        <end position="201"/>
    </location>
</feature>
<evidence type="ECO:0000313" key="2">
    <source>
        <dbReference type="EMBL" id="MBO2007947.1"/>
    </source>
</evidence>
<proteinExistence type="predicted"/>
<keyword evidence="3" id="KW-1185">Reference proteome</keyword>
<keyword evidence="1" id="KW-0732">Signal</keyword>